<dbReference type="GO" id="GO:0006412">
    <property type="term" value="P:translation"/>
    <property type="evidence" value="ECO:0007669"/>
    <property type="project" value="InterPro"/>
</dbReference>
<gene>
    <name evidence="7" type="ORF">Ocin01_11265</name>
</gene>
<evidence type="ECO:0000256" key="3">
    <source>
        <dbReference type="ARBA" id="ARBA00023274"/>
    </source>
</evidence>
<dbReference type="InterPro" id="IPR019927">
    <property type="entry name" value="Ribosomal_uL3_bac/org-type"/>
</dbReference>
<sequence length="404" mass="46007">MTSTLLPSVRRTFQTGRGQLLQNAGVVGPLWKLGNLQFLLNGSNTAFGGSVTFIQTREMSKVKHRHTHPRHIWAKKRRERNDQELTDDNQSFLKKIIYDTYGPTTFDWRAENTGMPFVSPLKQIIHERGVWEPRSIRTGVIARKIGIHPMWDKEGKRMLTTLLQVTDNHVLKYIPPEVVQRNYGKRFTRQDVGLLLVGAESADPQRFTKEYLNLFEESGLPPKTKISRFMVTPNAKLQPGTPLFATHFKVGQLVEIFGHTIDHGFQGVMKRWGFKGMPASHGVTKSHRRGGNTGGGGEKARIWPGTKLPGHMGNRWRKLKGQEIVRINTKYNVLYIRGPAVMGEVGSFVTVCDTFMSSVETMDKSTIPFPTHYPEESEETIPEEYYVPNLFNFGEPSIVFEEKR</sequence>
<dbReference type="InterPro" id="IPR009000">
    <property type="entry name" value="Transl_B-barrel_sf"/>
</dbReference>
<dbReference type="Proteomes" id="UP000094527">
    <property type="component" value="Unassembled WGS sequence"/>
</dbReference>
<reference evidence="7 8" key="1">
    <citation type="journal article" date="2016" name="Genome Biol. Evol.">
        <title>Gene Family Evolution Reflects Adaptation to Soil Environmental Stressors in the Genome of the Collembolan Orchesella cincta.</title>
        <authorList>
            <person name="Faddeeva-Vakhrusheva A."/>
            <person name="Derks M.F."/>
            <person name="Anvar S.Y."/>
            <person name="Agamennone V."/>
            <person name="Suring W."/>
            <person name="Smit S."/>
            <person name="van Straalen N.M."/>
            <person name="Roelofs D."/>
        </authorList>
    </citation>
    <scope>NUCLEOTIDE SEQUENCE [LARGE SCALE GENOMIC DNA]</scope>
    <source>
        <tissue evidence="7">Mixed pool</tissue>
    </source>
</reference>
<dbReference type="OMA" id="IGIYPMW"/>
<dbReference type="PANTHER" id="PTHR11229:SF8">
    <property type="entry name" value="LARGE RIBOSOMAL SUBUNIT PROTEIN UL3M"/>
    <property type="match status" value="1"/>
</dbReference>
<dbReference type="GO" id="GO:0005762">
    <property type="term" value="C:mitochondrial large ribosomal subunit"/>
    <property type="evidence" value="ECO:0007669"/>
    <property type="project" value="TreeGrafter"/>
</dbReference>
<keyword evidence="8" id="KW-1185">Reference proteome</keyword>
<name>A0A1D2MQQ9_ORCCI</name>
<dbReference type="AlphaFoldDB" id="A0A1D2MQQ9"/>
<comment type="similarity">
    <text evidence="1">Belongs to the universal ribosomal protein uL3 family.</text>
</comment>
<proteinExistence type="inferred from homology"/>
<dbReference type="SUPFAM" id="SSF50447">
    <property type="entry name" value="Translation proteins"/>
    <property type="match status" value="1"/>
</dbReference>
<feature type="region of interest" description="Disordered" evidence="6">
    <location>
        <begin position="279"/>
        <end position="300"/>
    </location>
</feature>
<keyword evidence="3" id="KW-0687">Ribonucleoprotein</keyword>
<evidence type="ECO:0000313" key="8">
    <source>
        <dbReference type="Proteomes" id="UP000094527"/>
    </source>
</evidence>
<dbReference type="OrthoDB" id="274683at2759"/>
<dbReference type="EMBL" id="LJIJ01000677">
    <property type="protein sequence ID" value="ODM95417.1"/>
    <property type="molecule type" value="Genomic_DNA"/>
</dbReference>
<keyword evidence="2 7" id="KW-0689">Ribosomal protein</keyword>
<evidence type="ECO:0000256" key="1">
    <source>
        <dbReference type="ARBA" id="ARBA00006540"/>
    </source>
</evidence>
<evidence type="ECO:0000256" key="6">
    <source>
        <dbReference type="SAM" id="MobiDB-lite"/>
    </source>
</evidence>
<evidence type="ECO:0000256" key="2">
    <source>
        <dbReference type="ARBA" id="ARBA00022980"/>
    </source>
</evidence>
<accession>A0A1D2MQQ9</accession>
<dbReference type="STRING" id="48709.A0A1D2MQQ9"/>
<dbReference type="PANTHER" id="PTHR11229">
    <property type="entry name" value="50S RIBOSOMAL PROTEIN L3"/>
    <property type="match status" value="1"/>
</dbReference>
<dbReference type="InterPro" id="IPR000597">
    <property type="entry name" value="Ribosomal_uL3"/>
</dbReference>
<organism evidence="7 8">
    <name type="scientific">Orchesella cincta</name>
    <name type="common">Springtail</name>
    <name type="synonym">Podura cincta</name>
    <dbReference type="NCBI Taxonomy" id="48709"/>
    <lineage>
        <taxon>Eukaryota</taxon>
        <taxon>Metazoa</taxon>
        <taxon>Ecdysozoa</taxon>
        <taxon>Arthropoda</taxon>
        <taxon>Hexapoda</taxon>
        <taxon>Collembola</taxon>
        <taxon>Entomobryomorpha</taxon>
        <taxon>Entomobryoidea</taxon>
        <taxon>Orchesellidae</taxon>
        <taxon>Orchesellinae</taxon>
        <taxon>Orchesella</taxon>
    </lineage>
</organism>
<dbReference type="GO" id="GO:0003735">
    <property type="term" value="F:structural constituent of ribosome"/>
    <property type="evidence" value="ECO:0007669"/>
    <property type="project" value="InterPro"/>
</dbReference>
<evidence type="ECO:0000256" key="4">
    <source>
        <dbReference type="ARBA" id="ARBA00035209"/>
    </source>
</evidence>
<evidence type="ECO:0000313" key="7">
    <source>
        <dbReference type="EMBL" id="ODM95417.1"/>
    </source>
</evidence>
<comment type="caution">
    <text evidence="7">The sequence shown here is derived from an EMBL/GenBank/DDBJ whole genome shotgun (WGS) entry which is preliminary data.</text>
</comment>
<dbReference type="Pfam" id="PF00297">
    <property type="entry name" value="Ribosomal_L3"/>
    <property type="match status" value="1"/>
</dbReference>
<protein>
    <recommendedName>
        <fullName evidence="4">Large ribosomal subunit protein uL3m</fullName>
    </recommendedName>
    <alternativeName>
        <fullName evidence="5">39S ribosomal protein L3, mitochondrial</fullName>
    </alternativeName>
</protein>
<evidence type="ECO:0000256" key="5">
    <source>
        <dbReference type="ARBA" id="ARBA00035396"/>
    </source>
</evidence>
<dbReference type="Gene3D" id="2.40.30.10">
    <property type="entry name" value="Translation factors"/>
    <property type="match status" value="2"/>
</dbReference>